<evidence type="ECO:0000313" key="1">
    <source>
        <dbReference type="EMBL" id="GEO43634.1"/>
    </source>
</evidence>
<gene>
    <name evidence="1" type="ORF">SAE02_77820</name>
</gene>
<protein>
    <recommendedName>
        <fullName evidence="3">AB hydrolase-1 domain-containing protein</fullName>
    </recommendedName>
</protein>
<dbReference type="InterPro" id="IPR029058">
    <property type="entry name" value="AB_hydrolase_fold"/>
</dbReference>
<dbReference type="SUPFAM" id="SSF53474">
    <property type="entry name" value="alpha/beta-Hydrolases"/>
    <property type="match status" value="1"/>
</dbReference>
<organism evidence="1 2">
    <name type="scientific">Skermanella aerolata</name>
    <dbReference type="NCBI Taxonomy" id="393310"/>
    <lineage>
        <taxon>Bacteria</taxon>
        <taxon>Pseudomonadati</taxon>
        <taxon>Pseudomonadota</taxon>
        <taxon>Alphaproteobacteria</taxon>
        <taxon>Rhodospirillales</taxon>
        <taxon>Azospirillaceae</taxon>
        <taxon>Skermanella</taxon>
    </lineage>
</organism>
<name>A0A512E4G3_9PROT</name>
<dbReference type="EMBL" id="BJYZ01000112">
    <property type="protein sequence ID" value="GEO43634.1"/>
    <property type="molecule type" value="Genomic_DNA"/>
</dbReference>
<dbReference type="Proteomes" id="UP000321523">
    <property type="component" value="Unassembled WGS sequence"/>
</dbReference>
<proteinExistence type="predicted"/>
<evidence type="ECO:0008006" key="3">
    <source>
        <dbReference type="Google" id="ProtNLM"/>
    </source>
</evidence>
<accession>A0A512E4G3</accession>
<keyword evidence="2" id="KW-1185">Reference proteome</keyword>
<evidence type="ECO:0000313" key="2">
    <source>
        <dbReference type="Proteomes" id="UP000321523"/>
    </source>
</evidence>
<reference evidence="1 2" key="1">
    <citation type="submission" date="2019-07" db="EMBL/GenBank/DDBJ databases">
        <title>Whole genome shotgun sequence of Skermanella aerolata NBRC 106429.</title>
        <authorList>
            <person name="Hosoyama A."/>
            <person name="Uohara A."/>
            <person name="Ohji S."/>
            <person name="Ichikawa N."/>
        </authorList>
    </citation>
    <scope>NUCLEOTIDE SEQUENCE [LARGE SCALE GENOMIC DNA]</scope>
    <source>
        <strain evidence="1 2">NBRC 106429</strain>
    </source>
</reference>
<dbReference type="AlphaFoldDB" id="A0A512E4G3"/>
<comment type="caution">
    <text evidence="1">The sequence shown here is derived from an EMBL/GenBank/DDBJ whole genome shotgun (WGS) entry which is preliminary data.</text>
</comment>
<sequence>MIFYLCPQGSPLAIREKARERVLQLLKVLPPNADIHLIGHSQGSVIGLEAATASGRHMKVHIMGSPIDSLYQRFIGLNLLGDGELLRRIILDNSYRRDDYIGGEVGEHFAVPNFPVEFGGHTGYWRFFDIAKWQVIPKPINSDLVPPDRTRC</sequence>